<evidence type="ECO:0000256" key="5">
    <source>
        <dbReference type="ARBA" id="ARBA00022729"/>
    </source>
</evidence>
<evidence type="ECO:0000256" key="4">
    <source>
        <dbReference type="ARBA" id="ARBA00022692"/>
    </source>
</evidence>
<evidence type="ECO:0000256" key="3">
    <source>
        <dbReference type="ARBA" id="ARBA00022614"/>
    </source>
</evidence>
<protein>
    <submittedName>
        <fullName evidence="17">Uncharacterized protein</fullName>
    </submittedName>
</protein>
<dbReference type="GO" id="GO:0004930">
    <property type="term" value="F:G protein-coupled receptor activity"/>
    <property type="evidence" value="ECO:0007669"/>
    <property type="project" value="InterPro"/>
</dbReference>
<name>A0AAD9L1Z6_RIDPI</name>
<evidence type="ECO:0000256" key="1">
    <source>
        <dbReference type="ARBA" id="ARBA00004141"/>
    </source>
</evidence>
<dbReference type="SUPFAM" id="SSF81321">
    <property type="entry name" value="Family A G protein-coupled receptor-like"/>
    <property type="match status" value="1"/>
</dbReference>
<dbReference type="GO" id="GO:0016020">
    <property type="term" value="C:membrane"/>
    <property type="evidence" value="ECO:0007669"/>
    <property type="project" value="UniProtKB-SubCell"/>
</dbReference>
<dbReference type="InterPro" id="IPR000832">
    <property type="entry name" value="GPCR_2_secretin-like"/>
</dbReference>
<evidence type="ECO:0000259" key="14">
    <source>
        <dbReference type="PROSITE" id="PS50221"/>
    </source>
</evidence>
<evidence type="ECO:0000313" key="18">
    <source>
        <dbReference type="Proteomes" id="UP001209878"/>
    </source>
</evidence>
<dbReference type="CDD" id="cd15040">
    <property type="entry name" value="7tmB2_Adhesion"/>
    <property type="match status" value="1"/>
</dbReference>
<dbReference type="Gene3D" id="1.20.1070.10">
    <property type="entry name" value="Rhodopsin 7-helix transmembrane proteins"/>
    <property type="match status" value="1"/>
</dbReference>
<evidence type="ECO:0000256" key="10">
    <source>
        <dbReference type="ARBA" id="ARBA00023180"/>
    </source>
</evidence>
<dbReference type="PROSITE" id="PS50221">
    <property type="entry name" value="GAIN_B"/>
    <property type="match status" value="1"/>
</dbReference>
<feature type="transmembrane region" description="Helical" evidence="12">
    <location>
        <begin position="974"/>
        <end position="998"/>
    </location>
</feature>
<dbReference type="PROSITE" id="PS50261">
    <property type="entry name" value="G_PROTEIN_RECEP_F2_4"/>
    <property type="match status" value="1"/>
</dbReference>
<dbReference type="Gene3D" id="2.60.220.50">
    <property type="match status" value="1"/>
</dbReference>
<feature type="transmembrane region" description="Helical" evidence="12">
    <location>
        <begin position="785"/>
        <end position="808"/>
    </location>
</feature>
<dbReference type="Proteomes" id="UP001209878">
    <property type="component" value="Unassembled WGS sequence"/>
</dbReference>
<dbReference type="EMBL" id="JAODUO010000390">
    <property type="protein sequence ID" value="KAK2181581.1"/>
    <property type="molecule type" value="Genomic_DNA"/>
</dbReference>
<feature type="transmembrane region" description="Helical" evidence="12">
    <location>
        <begin position="930"/>
        <end position="953"/>
    </location>
</feature>
<comment type="caution">
    <text evidence="17">The sequence shown here is derived from an EMBL/GenBank/DDBJ whole genome shotgun (WGS) entry which is preliminary data.</text>
</comment>
<dbReference type="InterPro" id="IPR003591">
    <property type="entry name" value="Leu-rich_rpt_typical-subtyp"/>
</dbReference>
<keyword evidence="3" id="KW-0433">Leucine-rich repeat</keyword>
<feature type="domain" description="G-protein coupled receptors family 2 profile 2" evidence="16">
    <location>
        <begin position="783"/>
        <end position="1028"/>
    </location>
</feature>
<feature type="transmembrane region" description="Helical" evidence="12">
    <location>
        <begin position="857"/>
        <end position="878"/>
    </location>
</feature>
<evidence type="ECO:0000256" key="2">
    <source>
        <dbReference type="ARBA" id="ARBA00007343"/>
    </source>
</evidence>
<dbReference type="SMART" id="SM00369">
    <property type="entry name" value="LRR_TYP"/>
    <property type="match status" value="2"/>
</dbReference>
<feature type="chain" id="PRO_5042117338" evidence="13">
    <location>
        <begin position="20"/>
        <end position="1110"/>
    </location>
</feature>
<feature type="signal peptide" evidence="13">
    <location>
        <begin position="1"/>
        <end position="19"/>
    </location>
</feature>
<dbReference type="CDD" id="cd23539">
    <property type="entry name" value="TFP_LU_ECD_CinHb4_like"/>
    <property type="match status" value="1"/>
</dbReference>
<evidence type="ECO:0000256" key="13">
    <source>
        <dbReference type="SAM" id="SignalP"/>
    </source>
</evidence>
<feature type="transmembrane region" description="Helical" evidence="12">
    <location>
        <begin position="890"/>
        <end position="910"/>
    </location>
</feature>
<accession>A0AAD9L1Z6</accession>
<dbReference type="InterPro" id="IPR001611">
    <property type="entry name" value="Leu-rich_rpt"/>
</dbReference>
<evidence type="ECO:0000259" key="16">
    <source>
        <dbReference type="PROSITE" id="PS50261"/>
    </source>
</evidence>
<dbReference type="SMART" id="SM00303">
    <property type="entry name" value="GPS"/>
    <property type="match status" value="1"/>
</dbReference>
<evidence type="ECO:0000256" key="8">
    <source>
        <dbReference type="ARBA" id="ARBA00023136"/>
    </source>
</evidence>
<keyword evidence="6" id="KW-0677">Repeat</keyword>
<dbReference type="InterPro" id="IPR017983">
    <property type="entry name" value="GPCR_2_secretin-like_CS"/>
</dbReference>
<keyword evidence="4 12" id="KW-0812">Transmembrane</keyword>
<evidence type="ECO:0000256" key="9">
    <source>
        <dbReference type="ARBA" id="ARBA00023157"/>
    </source>
</evidence>
<dbReference type="InterPro" id="IPR000203">
    <property type="entry name" value="GPS"/>
</dbReference>
<dbReference type="PROSITE" id="PS51450">
    <property type="entry name" value="LRR"/>
    <property type="match status" value="1"/>
</dbReference>
<dbReference type="InterPro" id="IPR046338">
    <property type="entry name" value="GAIN_dom_sf"/>
</dbReference>
<dbReference type="Pfam" id="PF01825">
    <property type="entry name" value="GPS"/>
    <property type="match status" value="1"/>
</dbReference>
<evidence type="ECO:0000313" key="17">
    <source>
        <dbReference type="EMBL" id="KAK2181581.1"/>
    </source>
</evidence>
<dbReference type="Pfam" id="PF26588">
    <property type="entry name" value="GAIN_ADGRA3"/>
    <property type="match status" value="1"/>
</dbReference>
<keyword evidence="18" id="KW-1185">Reference proteome</keyword>
<dbReference type="Gene3D" id="3.80.10.10">
    <property type="entry name" value="Ribonuclease Inhibitor"/>
    <property type="match status" value="2"/>
</dbReference>
<keyword evidence="5 13" id="KW-0732">Signal</keyword>
<dbReference type="InterPro" id="IPR032675">
    <property type="entry name" value="LRR_dom_sf"/>
</dbReference>
<evidence type="ECO:0000256" key="7">
    <source>
        <dbReference type="ARBA" id="ARBA00022989"/>
    </source>
</evidence>
<feature type="region of interest" description="Disordered" evidence="11">
    <location>
        <begin position="1045"/>
        <end position="1064"/>
    </location>
</feature>
<evidence type="ECO:0000256" key="11">
    <source>
        <dbReference type="SAM" id="MobiDB-lite"/>
    </source>
</evidence>
<dbReference type="InterPro" id="IPR057244">
    <property type="entry name" value="GAIN_B"/>
</dbReference>
<keyword evidence="8 12" id="KW-0472">Membrane</keyword>
<gene>
    <name evidence="17" type="ORF">NP493_391g01034</name>
</gene>
<dbReference type="InterPro" id="IPR058808">
    <property type="entry name" value="GAIN_ADGRA2/3"/>
</dbReference>
<dbReference type="Pfam" id="PF00002">
    <property type="entry name" value="7tm_2"/>
    <property type="match status" value="1"/>
</dbReference>
<evidence type="ECO:0000256" key="12">
    <source>
        <dbReference type="SAM" id="Phobius"/>
    </source>
</evidence>
<dbReference type="PRINTS" id="PR00249">
    <property type="entry name" value="GPCRSECRETIN"/>
</dbReference>
<reference evidence="17" key="1">
    <citation type="journal article" date="2023" name="Mol. Biol. Evol.">
        <title>Third-Generation Sequencing Reveals the Adaptive Role of the Epigenome in Three Deep-Sea Polychaetes.</title>
        <authorList>
            <person name="Perez M."/>
            <person name="Aroh O."/>
            <person name="Sun Y."/>
            <person name="Lan Y."/>
            <person name="Juniper S.K."/>
            <person name="Young C.R."/>
            <person name="Angers B."/>
            <person name="Qian P.Y."/>
        </authorList>
    </citation>
    <scope>NUCLEOTIDE SEQUENCE</scope>
    <source>
        <strain evidence="17">R07B-5</strain>
    </source>
</reference>
<proteinExistence type="inferred from homology"/>
<dbReference type="InterPro" id="IPR001879">
    <property type="entry name" value="GPCR_2_extracellular_dom"/>
</dbReference>
<comment type="subcellular location">
    <subcellularLocation>
        <location evidence="1">Membrane</location>
        <topology evidence="1">Multi-pass membrane protein</topology>
    </subcellularLocation>
</comment>
<dbReference type="SUPFAM" id="SSF52058">
    <property type="entry name" value="L domain-like"/>
    <property type="match status" value="1"/>
</dbReference>
<dbReference type="PANTHER" id="PTHR45692:SF1">
    <property type="entry name" value="G-PROTEIN COUPLED RECEPTORS FAMILY 2 PROFILE 2 DOMAIN-CONTAINING PROTEIN"/>
    <property type="match status" value="1"/>
</dbReference>
<sequence length="1110" mass="122461">MRSTSLLVVLTSVLAVTAAGSLSQPESVACPSAGKLPCRCWQTNEMLLQFDCNNLALTTAPAHLPTTTVVLTIEDNSLSFIEDNAFRNLHKLLKLDLGNNKIRHISSDAFKLLPQLTEIDLTGNPLQCDCEMKRLRDWVLRGSGNLFLVGPKCYNLGQRNIFRVGDDEFGNCTEEKRQKCLMCAGFTSQTECATYGQYQTCSKGVDVCETTIQTSEGHQVITKQCQQSSRCLSKLKANPVNCSDDSASSRCQFCCASATCNSNMDYLGYFFTVIFNVSFVLTRPYMEGYDDSTNLEFERFRADANKSLTYFFTRLVSGEKHVVYQTRFSRDPSQMVRYECLLKTLSPLRQSAETLREKLLEVWHSTATPEIELDSMVITVHPGLAQCPRQVVVNTPGVPGVLVWPLTQAGTIAQVPCPMSSEGRREVNDEMNVPRDETNDALVYATRKCERAAGGSPRWNQPDMSKCRTKQLKELVRTPITEGTAEGVLKLLATVTNTSGDLNEEDIVYSAQILSNVLGSNTKLKTASAAAVVHTYNNLLQVDIVTLSKSQRTSNATEKLLRGLEKMATAVVLPPIGQITFVHSQIAIVILQIASVGVTDGVRFVARKGNLLQQGVELQTNTTMTSSQDPQSGIYLPGYMLRDASFDVLQFIVFDTDKLFKAIRMAVDGATTGASASGVATTYSRVIAASFGAVKFTGLRQPVSITLPHRRQTQQNTAGQPVCVFWDFTAGDGRGNWSTRGCTAHNDTENSTTCLCDHLTNFALLLDVYDKGSRLTPEHQMALSVISYVGCGISLVAISLTLFTLLVVKKLYRTENPSKILTHLCCALIGVLVLFIVGTQSFVRNHTLTCQVFAGALHYFVLATWLWMAVEAFYMYHALVKVFQTYYSHFLLKSMLIAWGLPLVAVAITAGVSTDNYQLQGNICWLSRDAFYAGLLVPIAVIIIANCVVFVLVMRQLHSAARRKLTQSQHTHAAIHLQRAASVMILLGLTWTFAFFAIGGANIAFQYLFAVFNSLQGLFIFIFYCASRKDVQQAWKEMLTRSKKATTSSSSSKGTSGQTTSSQLVTSRFRAVGHAVVAARHMRGNIEHRYAVRSVPSDEQPTMNHVDSRV</sequence>
<feature type="transmembrane region" description="Helical" evidence="12">
    <location>
        <begin position="820"/>
        <end position="837"/>
    </location>
</feature>
<evidence type="ECO:0000256" key="6">
    <source>
        <dbReference type="ARBA" id="ARBA00022737"/>
    </source>
</evidence>
<keyword evidence="9" id="KW-1015">Disulfide bond</keyword>
<keyword evidence="7 12" id="KW-1133">Transmembrane helix</keyword>
<feature type="domain" description="G-protein coupled receptors family 2 profile 1" evidence="15">
    <location>
        <begin position="387"/>
        <end position="471"/>
    </location>
</feature>
<dbReference type="Pfam" id="PF13855">
    <property type="entry name" value="LRR_8"/>
    <property type="match status" value="1"/>
</dbReference>
<organism evidence="17 18">
    <name type="scientific">Ridgeia piscesae</name>
    <name type="common">Tubeworm</name>
    <dbReference type="NCBI Taxonomy" id="27915"/>
    <lineage>
        <taxon>Eukaryota</taxon>
        <taxon>Metazoa</taxon>
        <taxon>Spiralia</taxon>
        <taxon>Lophotrochozoa</taxon>
        <taxon>Annelida</taxon>
        <taxon>Polychaeta</taxon>
        <taxon>Sedentaria</taxon>
        <taxon>Canalipalpata</taxon>
        <taxon>Sabellida</taxon>
        <taxon>Siboglinidae</taxon>
        <taxon>Ridgeia</taxon>
    </lineage>
</organism>
<dbReference type="InterPro" id="IPR017981">
    <property type="entry name" value="GPCR_2-like_7TM"/>
</dbReference>
<feature type="domain" description="GAIN-B" evidence="14">
    <location>
        <begin position="607"/>
        <end position="772"/>
    </location>
</feature>
<dbReference type="PROSITE" id="PS50227">
    <property type="entry name" value="G_PROTEIN_RECEP_F2_3"/>
    <property type="match status" value="1"/>
</dbReference>
<dbReference type="AlphaFoldDB" id="A0AAD9L1Z6"/>
<dbReference type="FunFam" id="1.20.1070.10:FF:000058">
    <property type="entry name" value="Adhesion G protein-coupled receptor F5"/>
    <property type="match status" value="1"/>
</dbReference>
<dbReference type="PANTHER" id="PTHR45692">
    <property type="entry name" value="G_PROTEIN_RECEP_F2_4 DOMAIN-CONTAINING PROTEIN"/>
    <property type="match status" value="1"/>
</dbReference>
<keyword evidence="10" id="KW-0325">Glycoprotein</keyword>
<feature type="transmembrane region" description="Helical" evidence="12">
    <location>
        <begin position="1004"/>
        <end position="1026"/>
    </location>
</feature>
<comment type="similarity">
    <text evidence="2">Belongs to the G-protein coupled receptor 2 family. Adhesion G-protein coupled receptor (ADGR) subfamily.</text>
</comment>
<evidence type="ECO:0000259" key="15">
    <source>
        <dbReference type="PROSITE" id="PS50227"/>
    </source>
</evidence>
<dbReference type="PROSITE" id="PS00650">
    <property type="entry name" value="G_PROTEIN_RECEP_F2_2"/>
    <property type="match status" value="1"/>
</dbReference>
<dbReference type="GO" id="GO:0007166">
    <property type="term" value="P:cell surface receptor signaling pathway"/>
    <property type="evidence" value="ECO:0007669"/>
    <property type="project" value="InterPro"/>
</dbReference>